<dbReference type="SUPFAM" id="SSF54427">
    <property type="entry name" value="NTF2-like"/>
    <property type="match status" value="1"/>
</dbReference>
<dbReference type="Proteomes" id="UP000178912">
    <property type="component" value="Unassembled WGS sequence"/>
</dbReference>
<proteinExistence type="predicted"/>
<dbReference type="EMBL" id="FJUX01000054">
    <property type="protein sequence ID" value="CZT02060.1"/>
    <property type="molecule type" value="Genomic_DNA"/>
</dbReference>
<dbReference type="OrthoDB" id="3468019at2759"/>
<accession>A0A1E1KVB3</accession>
<dbReference type="AlphaFoldDB" id="A0A1E1KVB3"/>
<sequence length="215" mass="24033">MDLTSLTYISAQHRIRTLGSTPPSITTAPLPSIVTSTPPYHPQIKNQDTHLITIPRPNTNQTDTSQNFQMSNNHTYRSALPPGTNLDEGIRAFFETFYKTSDTPDAHDAYADSFTEDADFVMASKKGRGREEILAIRKGMWATVSSRLHTPIKIFPFGSGADELMLYGTVILELKDGRKADVEWAARAKMAKVNAEWKMAYYQVYLDTAAIQNAK</sequence>
<evidence type="ECO:0000313" key="2">
    <source>
        <dbReference type="Proteomes" id="UP000178912"/>
    </source>
</evidence>
<name>A0A1E1KVB3_9HELO</name>
<protein>
    <recommendedName>
        <fullName evidence="3">SnoaL-like domain-containing protein</fullName>
    </recommendedName>
</protein>
<dbReference type="PANTHER" id="PTHR39401:SF1">
    <property type="entry name" value="SNOAL-LIKE DOMAIN-CONTAINING PROTEIN"/>
    <property type="match status" value="1"/>
</dbReference>
<keyword evidence="2" id="KW-1185">Reference proteome</keyword>
<evidence type="ECO:0008006" key="3">
    <source>
        <dbReference type="Google" id="ProtNLM"/>
    </source>
</evidence>
<reference evidence="2" key="1">
    <citation type="submission" date="2016-03" db="EMBL/GenBank/DDBJ databases">
        <authorList>
            <person name="Guldener U."/>
        </authorList>
    </citation>
    <scope>NUCLEOTIDE SEQUENCE [LARGE SCALE GENOMIC DNA]</scope>
    <source>
        <strain evidence="2">04CH-RAC-A.6.1</strain>
    </source>
</reference>
<evidence type="ECO:0000313" key="1">
    <source>
        <dbReference type="EMBL" id="CZT02060.1"/>
    </source>
</evidence>
<dbReference type="InterPro" id="IPR032710">
    <property type="entry name" value="NTF2-like_dom_sf"/>
</dbReference>
<dbReference type="PANTHER" id="PTHR39401">
    <property type="entry name" value="SNOAL-LIKE DOMAIN-CONTAINING PROTEIN"/>
    <property type="match status" value="1"/>
</dbReference>
<organism evidence="1 2">
    <name type="scientific">Rhynchosporium agropyri</name>
    <dbReference type="NCBI Taxonomy" id="914238"/>
    <lineage>
        <taxon>Eukaryota</taxon>
        <taxon>Fungi</taxon>
        <taxon>Dikarya</taxon>
        <taxon>Ascomycota</taxon>
        <taxon>Pezizomycotina</taxon>
        <taxon>Leotiomycetes</taxon>
        <taxon>Helotiales</taxon>
        <taxon>Ploettnerulaceae</taxon>
        <taxon>Rhynchosporium</taxon>
    </lineage>
</organism>
<dbReference type="Gene3D" id="3.10.450.50">
    <property type="match status" value="1"/>
</dbReference>
<gene>
    <name evidence="1" type="ORF">RAG0_09390</name>
</gene>